<organism evidence="1 2">
    <name type="scientific">Rhizobium hidalgonense</name>
    <dbReference type="NCBI Taxonomy" id="1538159"/>
    <lineage>
        <taxon>Bacteria</taxon>
        <taxon>Pseudomonadati</taxon>
        <taxon>Pseudomonadota</taxon>
        <taxon>Alphaproteobacteria</taxon>
        <taxon>Hyphomicrobiales</taxon>
        <taxon>Rhizobiaceae</taxon>
        <taxon>Rhizobium/Agrobacterium group</taxon>
        <taxon>Rhizobium</taxon>
    </lineage>
</organism>
<reference evidence="1 2" key="1">
    <citation type="submission" date="2017-09" db="EMBL/GenBank/DDBJ databases">
        <title>Comparative genomics of rhizobia isolated from Phaseolus vulgaris in China.</title>
        <authorList>
            <person name="Tong W."/>
        </authorList>
    </citation>
    <scope>NUCLEOTIDE SEQUENCE [LARGE SCALE GENOMIC DNA]</scope>
    <source>
        <strain evidence="1 2">FH14</strain>
    </source>
</reference>
<accession>A0ABX4JPY0</accession>
<proteinExistence type="predicted"/>
<name>A0ABX4JPY0_9HYPH</name>
<gene>
    <name evidence="1" type="ORF">CO674_19990</name>
</gene>
<evidence type="ECO:0000313" key="1">
    <source>
        <dbReference type="EMBL" id="PDT21831.1"/>
    </source>
</evidence>
<evidence type="ECO:0000313" key="2">
    <source>
        <dbReference type="Proteomes" id="UP000219914"/>
    </source>
</evidence>
<comment type="caution">
    <text evidence="1">The sequence shown here is derived from an EMBL/GenBank/DDBJ whole genome shotgun (WGS) entry which is preliminary data.</text>
</comment>
<keyword evidence="2" id="KW-1185">Reference proteome</keyword>
<sequence length="527" mass="59833">MRGGPDDGLRKLLVTDRMRERAVRRGQQWRNRRLETGTRLPNPPASVERLWQRLEEYQNDPVFAPLDDEAPTPDWWSICLELLIVADEACESIGFEADNPFFDFFMDEYTREDLASGRRFRRVQRAPFSLSLAAEDLVCVQAKARTPSVGCTLRSLTHHLALLPPRGQVRARWVAPVIAQEPPEDKLGLLLVPFPYQISDESFQEGAVDGSDHWGWFEVKQTWLPSNTNRPKRAEFIAFVVDLVRVAREKGATVNAVVLPELALNYLQFRALADALARDSQIDFLISGISQDEARRRGNFAAIAPFFLLGRERDADITAWQGLILIREKHHRWKLDRGQIERYNLPNLDKSKSWWENLTILSRSLDFLVYRGNTTLTTLICEDLARVDPCQAVVRAIGPNLLIALLMDGPQIGERWPGRYATVLAEDPGTSVLSLSSFALIARQNDIGGFDQASSVALWKDEKKGPRKLELQRDADALVLELEPTVKEERSLDGRADGGSSIRWEYIRHLQVKASHRPGWIRDGTGR</sequence>
<dbReference type="Proteomes" id="UP000219914">
    <property type="component" value="Unassembled WGS sequence"/>
</dbReference>
<protein>
    <submittedName>
        <fullName evidence="1">Uncharacterized protein</fullName>
    </submittedName>
</protein>
<dbReference type="EMBL" id="NWSY01000015">
    <property type="protein sequence ID" value="PDT21831.1"/>
    <property type="molecule type" value="Genomic_DNA"/>
</dbReference>